<dbReference type="EMBL" id="BAAAZH010000002">
    <property type="protein sequence ID" value="GAA4109247.1"/>
    <property type="molecule type" value="Genomic_DNA"/>
</dbReference>
<dbReference type="SUPFAM" id="SSF52821">
    <property type="entry name" value="Rhodanese/Cell cycle control phosphatase"/>
    <property type="match status" value="2"/>
</dbReference>
<feature type="domain" description="Rhodanese" evidence="1">
    <location>
        <begin position="378"/>
        <end position="459"/>
    </location>
</feature>
<protein>
    <submittedName>
        <fullName evidence="2">MBL fold metallo-hydrolase</fullName>
    </submittedName>
</protein>
<dbReference type="Pfam" id="PF00581">
    <property type="entry name" value="Rhodanese"/>
    <property type="match status" value="1"/>
</dbReference>
<comment type="caution">
    <text evidence="2">The sequence shown here is derived from an EMBL/GenBank/DDBJ whole genome shotgun (WGS) entry which is preliminary data.</text>
</comment>
<evidence type="ECO:0000313" key="3">
    <source>
        <dbReference type="Proteomes" id="UP001501495"/>
    </source>
</evidence>
<proteinExistence type="predicted"/>
<sequence>MEIVAVEVPHLGNRCHLVHDGRRAIVVDPPRDTRAVEAAAERAQVEITAVADTHIHNDYVSGALGLARRHGADYLLSAGEQVDFERVGVRDGDVVPVGGLEVEVIATPGHTRHHQSFLVRPQQPGPHDAPGALLSGGSLLQGTVGRTDLVDPRLAADLAGMQWASAQVLAGLDPATRLLPTHGFGSFCASTSTCTRVGEIVTLADQHSANPALILDRETFVSELLAGFGPIPRYYRHMAPLNRAGAGRATPRAARPVTAAQVTDAVLGGSWIIDLRSRSAFADGHLAGSVSVEYGTQFATYVGWLVPWNDDIVVLSDTPDLLDAALRDLADIGIDDVATHVVSPGTAARALTASYRRADWTAFAVESDTADATAHPRVVVDVRQRDEWEAGHLPGAIHLPVQDVEVRADELPDGELWVHCRSGYRAGIASSLLHRHGRAVVHIDDAWERVAELQLPITTTVAA</sequence>
<evidence type="ECO:0000313" key="2">
    <source>
        <dbReference type="EMBL" id="GAA4109247.1"/>
    </source>
</evidence>
<dbReference type="CDD" id="cd00158">
    <property type="entry name" value="RHOD"/>
    <property type="match status" value="1"/>
</dbReference>
<reference evidence="3" key="1">
    <citation type="journal article" date="2019" name="Int. J. Syst. Evol. Microbiol.">
        <title>The Global Catalogue of Microorganisms (GCM) 10K type strain sequencing project: providing services to taxonomists for standard genome sequencing and annotation.</title>
        <authorList>
            <consortium name="The Broad Institute Genomics Platform"/>
            <consortium name="The Broad Institute Genome Sequencing Center for Infectious Disease"/>
            <person name="Wu L."/>
            <person name="Ma J."/>
        </authorList>
    </citation>
    <scope>NUCLEOTIDE SEQUENCE [LARGE SCALE GENOMIC DNA]</scope>
    <source>
        <strain evidence="3">JCM 16703</strain>
    </source>
</reference>
<dbReference type="InterPro" id="IPR001763">
    <property type="entry name" value="Rhodanese-like_dom"/>
</dbReference>
<keyword evidence="3" id="KW-1185">Reference proteome</keyword>
<dbReference type="PANTHER" id="PTHR43084:SF1">
    <property type="entry name" value="PERSULFIDE DIOXYGENASE ETHE1, MITOCHONDRIAL"/>
    <property type="match status" value="1"/>
</dbReference>
<name>A0ABP7XAP0_9ACTN</name>
<dbReference type="Proteomes" id="UP001501495">
    <property type="component" value="Unassembled WGS sequence"/>
</dbReference>
<dbReference type="SUPFAM" id="SSF56281">
    <property type="entry name" value="Metallo-hydrolase/oxidoreductase"/>
    <property type="match status" value="1"/>
</dbReference>
<dbReference type="InterPro" id="IPR001279">
    <property type="entry name" value="Metallo-B-lactamas"/>
</dbReference>
<organism evidence="2 3">
    <name type="scientific">Nocardioides fonticola</name>
    <dbReference type="NCBI Taxonomy" id="450363"/>
    <lineage>
        <taxon>Bacteria</taxon>
        <taxon>Bacillati</taxon>
        <taxon>Actinomycetota</taxon>
        <taxon>Actinomycetes</taxon>
        <taxon>Propionibacteriales</taxon>
        <taxon>Nocardioidaceae</taxon>
        <taxon>Nocardioides</taxon>
    </lineage>
</organism>
<evidence type="ECO:0000259" key="1">
    <source>
        <dbReference type="PROSITE" id="PS50206"/>
    </source>
</evidence>
<dbReference type="InterPro" id="IPR036866">
    <property type="entry name" value="RibonucZ/Hydroxyglut_hydro"/>
</dbReference>
<dbReference type="Gene3D" id="3.40.250.10">
    <property type="entry name" value="Rhodanese-like domain"/>
    <property type="match status" value="2"/>
</dbReference>
<dbReference type="SMART" id="SM00450">
    <property type="entry name" value="RHOD"/>
    <property type="match status" value="1"/>
</dbReference>
<accession>A0ABP7XAP0</accession>
<dbReference type="PROSITE" id="PS50206">
    <property type="entry name" value="RHODANESE_3"/>
    <property type="match status" value="1"/>
</dbReference>
<dbReference type="SMART" id="SM00849">
    <property type="entry name" value="Lactamase_B"/>
    <property type="match status" value="1"/>
</dbReference>
<dbReference type="PANTHER" id="PTHR43084">
    <property type="entry name" value="PERSULFIDE DIOXYGENASE ETHE1"/>
    <property type="match status" value="1"/>
</dbReference>
<dbReference type="InterPro" id="IPR036873">
    <property type="entry name" value="Rhodanese-like_dom_sf"/>
</dbReference>
<gene>
    <name evidence="2" type="ORF">GCM10022215_03430</name>
</gene>
<dbReference type="InterPro" id="IPR051682">
    <property type="entry name" value="Mito_Persulfide_Diox"/>
</dbReference>
<dbReference type="Gene3D" id="3.60.15.10">
    <property type="entry name" value="Ribonuclease Z/Hydroxyacylglutathione hydrolase-like"/>
    <property type="match status" value="1"/>
</dbReference>